<reference evidence="1 2" key="1">
    <citation type="submission" date="2023-03" db="EMBL/GenBank/DDBJ databases">
        <title>High recombination rates correlate with genetic variation in Cardiocondyla obscurior ants.</title>
        <authorList>
            <person name="Errbii M."/>
        </authorList>
    </citation>
    <scope>NUCLEOTIDE SEQUENCE [LARGE SCALE GENOMIC DNA]</scope>
    <source>
        <strain evidence="1">Alpha-2009</strain>
        <tissue evidence="1">Whole body</tissue>
    </source>
</reference>
<organism evidence="1 2">
    <name type="scientific">Cardiocondyla obscurior</name>
    <dbReference type="NCBI Taxonomy" id="286306"/>
    <lineage>
        <taxon>Eukaryota</taxon>
        <taxon>Metazoa</taxon>
        <taxon>Ecdysozoa</taxon>
        <taxon>Arthropoda</taxon>
        <taxon>Hexapoda</taxon>
        <taxon>Insecta</taxon>
        <taxon>Pterygota</taxon>
        <taxon>Neoptera</taxon>
        <taxon>Endopterygota</taxon>
        <taxon>Hymenoptera</taxon>
        <taxon>Apocrita</taxon>
        <taxon>Aculeata</taxon>
        <taxon>Formicoidea</taxon>
        <taxon>Formicidae</taxon>
        <taxon>Myrmicinae</taxon>
        <taxon>Cardiocondyla</taxon>
    </lineage>
</organism>
<proteinExistence type="predicted"/>
<name>A0AAW2F1C3_9HYME</name>
<dbReference type="EMBL" id="JADYXP020000016">
    <property type="protein sequence ID" value="KAL0108271.1"/>
    <property type="molecule type" value="Genomic_DNA"/>
</dbReference>
<evidence type="ECO:0000313" key="1">
    <source>
        <dbReference type="EMBL" id="KAL0108271.1"/>
    </source>
</evidence>
<evidence type="ECO:0000313" key="2">
    <source>
        <dbReference type="Proteomes" id="UP001430953"/>
    </source>
</evidence>
<keyword evidence="2" id="KW-1185">Reference proteome</keyword>
<accession>A0AAW2F1C3</accession>
<dbReference type="Proteomes" id="UP001430953">
    <property type="component" value="Unassembled WGS sequence"/>
</dbReference>
<gene>
    <name evidence="1" type="ORF">PUN28_015071</name>
</gene>
<protein>
    <submittedName>
        <fullName evidence="1">Uncharacterized protein</fullName>
    </submittedName>
</protein>
<sequence>MERERESVVGAVSARRRFLYSITARKNKYFNTAADIFQARANEQSKVGIIVNYRNLDSHATDRVLTSGIPLSAPASRTKSA</sequence>
<dbReference type="AlphaFoldDB" id="A0AAW2F1C3"/>
<comment type="caution">
    <text evidence="1">The sequence shown here is derived from an EMBL/GenBank/DDBJ whole genome shotgun (WGS) entry which is preliminary data.</text>
</comment>